<feature type="chain" id="PRO_5015900995" description="Fimbrillin-like protein" evidence="1">
    <location>
        <begin position="20"/>
        <end position="316"/>
    </location>
</feature>
<proteinExistence type="predicted"/>
<sequence length="316" mass="33042">MKKKVLFFVCLIAAATSQAQVGINNSDPKASLHVTPQNTDGTTAEGIIAPNLTRAQLIEKDARYDRDQRGAIVYVSDLSGTITTKTALVTAIGYYFFDDTLWRPFSQPAAVTTANNGLNMNGTTTELGGALTKATTISGTTANTLTISAPSIISGALQISSGTPGSGKVLTSDATGNATWQNVTAAPYAGTMGGTDLSMTSSLRYLQSYIDVPSGRSQIFVGGFIAYASANGYATFSLSSSSTAHYGTGYSLVPGLAGFTFTTESSIGQFSFFTNNTSGGVLRLYLWGLISTAEPATATATWKVQSVSEPYIFVAY</sequence>
<comment type="caution">
    <text evidence="2">The sequence shown here is derived from an EMBL/GenBank/DDBJ whole genome shotgun (WGS) entry which is preliminary data.</text>
</comment>
<reference evidence="2 3" key="1">
    <citation type="submission" date="2018-03" db="EMBL/GenBank/DDBJ databases">
        <title>Genomic Encyclopedia of Archaeal and Bacterial Type Strains, Phase II (KMG-II): from individual species to whole genera.</title>
        <authorList>
            <person name="Goeker M."/>
        </authorList>
    </citation>
    <scope>NUCLEOTIDE SEQUENCE [LARGE SCALE GENOMIC DNA]</scope>
    <source>
        <strain evidence="2 3">DSM 100214</strain>
    </source>
</reference>
<dbReference type="AlphaFoldDB" id="A0A2V3PV16"/>
<dbReference type="RefSeq" id="WP_110309426.1">
    <property type="nucleotide sequence ID" value="NZ_QICL01000002.1"/>
</dbReference>
<evidence type="ECO:0000313" key="2">
    <source>
        <dbReference type="EMBL" id="PXV68141.1"/>
    </source>
</evidence>
<feature type="signal peptide" evidence="1">
    <location>
        <begin position="1"/>
        <end position="19"/>
    </location>
</feature>
<dbReference type="OrthoDB" id="1272218at2"/>
<evidence type="ECO:0000313" key="3">
    <source>
        <dbReference type="Proteomes" id="UP000247973"/>
    </source>
</evidence>
<accession>A0A2V3PV16</accession>
<dbReference type="EMBL" id="QICL01000002">
    <property type="protein sequence ID" value="PXV68141.1"/>
    <property type="molecule type" value="Genomic_DNA"/>
</dbReference>
<keyword evidence="3" id="KW-1185">Reference proteome</keyword>
<keyword evidence="1" id="KW-0732">Signal</keyword>
<dbReference type="Proteomes" id="UP000247973">
    <property type="component" value="Unassembled WGS sequence"/>
</dbReference>
<organism evidence="2 3">
    <name type="scientific">Dysgonomonas alginatilytica</name>
    <dbReference type="NCBI Taxonomy" id="1605892"/>
    <lineage>
        <taxon>Bacteria</taxon>
        <taxon>Pseudomonadati</taxon>
        <taxon>Bacteroidota</taxon>
        <taxon>Bacteroidia</taxon>
        <taxon>Bacteroidales</taxon>
        <taxon>Dysgonomonadaceae</taxon>
        <taxon>Dysgonomonas</taxon>
    </lineage>
</organism>
<evidence type="ECO:0000256" key="1">
    <source>
        <dbReference type="SAM" id="SignalP"/>
    </source>
</evidence>
<gene>
    <name evidence="2" type="ORF">CLV62_102173</name>
</gene>
<name>A0A2V3PV16_9BACT</name>
<evidence type="ECO:0008006" key="4">
    <source>
        <dbReference type="Google" id="ProtNLM"/>
    </source>
</evidence>
<protein>
    <recommendedName>
        <fullName evidence="4">Fimbrillin-like protein</fullName>
    </recommendedName>
</protein>